<evidence type="ECO:0000256" key="7">
    <source>
        <dbReference type="ARBA" id="ARBA00048248"/>
    </source>
</evidence>
<evidence type="ECO:0000256" key="3">
    <source>
        <dbReference type="ARBA" id="ARBA00022741"/>
    </source>
</evidence>
<keyword evidence="9" id="KW-1185">Reference proteome</keyword>
<gene>
    <name evidence="8" type="ORF">EQM13_15955</name>
</gene>
<evidence type="ECO:0000256" key="5">
    <source>
        <dbReference type="ARBA" id="ARBA00022917"/>
    </source>
</evidence>
<dbReference type="GO" id="GO:0005524">
    <property type="term" value="F:ATP binding"/>
    <property type="evidence" value="ECO:0007669"/>
    <property type="project" value="UniProtKB-KW"/>
</dbReference>
<sequence length="67" mass="7738">MVMSIMRQGLTFFEFGYMLMQSYDFYILNQKYGCKMQFGGNGQWSNIIGGVELTRKKAGEQVYGMTL</sequence>
<dbReference type="OrthoDB" id="9804243at2"/>
<dbReference type="KEGG" id="spoa:EQM13_15955"/>
<dbReference type="Proteomes" id="UP000287969">
    <property type="component" value="Chromosome"/>
</dbReference>
<name>A0A410QG24_9FIRM</name>
<keyword evidence="5" id="KW-0648">Protein biosynthesis</keyword>
<dbReference type="InterPro" id="IPR002307">
    <property type="entry name" value="Tyr-tRNA-ligase"/>
</dbReference>
<dbReference type="PANTHER" id="PTHR11766">
    <property type="entry name" value="TYROSYL-TRNA SYNTHETASE"/>
    <property type="match status" value="1"/>
</dbReference>
<evidence type="ECO:0000256" key="1">
    <source>
        <dbReference type="ARBA" id="ARBA00013160"/>
    </source>
</evidence>
<keyword evidence="3" id="KW-0547">Nucleotide-binding</keyword>
<evidence type="ECO:0000256" key="6">
    <source>
        <dbReference type="ARBA" id="ARBA00023146"/>
    </source>
</evidence>
<dbReference type="InterPro" id="IPR014729">
    <property type="entry name" value="Rossmann-like_a/b/a_fold"/>
</dbReference>
<dbReference type="PRINTS" id="PR01040">
    <property type="entry name" value="TRNASYNTHTYR"/>
</dbReference>
<keyword evidence="6" id="KW-0030">Aminoacyl-tRNA synthetase</keyword>
<dbReference type="Gene3D" id="3.40.50.620">
    <property type="entry name" value="HUPs"/>
    <property type="match status" value="1"/>
</dbReference>
<keyword evidence="2" id="KW-0436">Ligase</keyword>
<comment type="catalytic activity">
    <reaction evidence="7">
        <text>tRNA(Tyr) + L-tyrosine + ATP = L-tyrosyl-tRNA(Tyr) + AMP + diphosphate + H(+)</text>
        <dbReference type="Rhea" id="RHEA:10220"/>
        <dbReference type="Rhea" id="RHEA-COMP:9706"/>
        <dbReference type="Rhea" id="RHEA-COMP:9707"/>
        <dbReference type="ChEBI" id="CHEBI:15378"/>
        <dbReference type="ChEBI" id="CHEBI:30616"/>
        <dbReference type="ChEBI" id="CHEBI:33019"/>
        <dbReference type="ChEBI" id="CHEBI:58315"/>
        <dbReference type="ChEBI" id="CHEBI:78442"/>
        <dbReference type="ChEBI" id="CHEBI:78536"/>
        <dbReference type="ChEBI" id="CHEBI:456215"/>
        <dbReference type="EC" id="6.1.1.1"/>
    </reaction>
</comment>
<dbReference type="InterPro" id="IPR024088">
    <property type="entry name" value="Tyr-tRNA-ligase_bac-type"/>
</dbReference>
<dbReference type="PANTHER" id="PTHR11766:SF0">
    <property type="entry name" value="TYROSINE--TRNA LIGASE, MITOCHONDRIAL"/>
    <property type="match status" value="1"/>
</dbReference>
<dbReference type="EMBL" id="CP035282">
    <property type="protein sequence ID" value="QAT62951.1"/>
    <property type="molecule type" value="Genomic_DNA"/>
</dbReference>
<evidence type="ECO:0000313" key="9">
    <source>
        <dbReference type="Proteomes" id="UP000287969"/>
    </source>
</evidence>
<dbReference type="GO" id="GO:0005829">
    <property type="term" value="C:cytosol"/>
    <property type="evidence" value="ECO:0007669"/>
    <property type="project" value="TreeGrafter"/>
</dbReference>
<organism evidence="8 9">
    <name type="scientific">Acidilutibacter cellobiosedens</name>
    <dbReference type="NCBI Taxonomy" id="2507161"/>
    <lineage>
        <taxon>Bacteria</taxon>
        <taxon>Bacillati</taxon>
        <taxon>Bacillota</taxon>
        <taxon>Tissierellia</taxon>
        <taxon>Tissierellales</taxon>
        <taxon>Acidilutibacteraceae</taxon>
        <taxon>Acidilutibacter</taxon>
    </lineage>
</organism>
<accession>A0A410QG24</accession>
<dbReference type="AlphaFoldDB" id="A0A410QG24"/>
<protein>
    <recommendedName>
        <fullName evidence="1">tyrosine--tRNA ligase</fullName>
        <ecNumber evidence="1">6.1.1.1</ecNumber>
    </recommendedName>
</protein>
<dbReference type="InterPro" id="IPR002305">
    <property type="entry name" value="aa-tRNA-synth_Ic"/>
</dbReference>
<dbReference type="GO" id="GO:0004831">
    <property type="term" value="F:tyrosine-tRNA ligase activity"/>
    <property type="evidence" value="ECO:0007669"/>
    <property type="project" value="UniProtKB-EC"/>
</dbReference>
<dbReference type="EC" id="6.1.1.1" evidence="1"/>
<dbReference type="Pfam" id="PF00579">
    <property type="entry name" value="tRNA-synt_1b"/>
    <property type="match status" value="1"/>
</dbReference>
<evidence type="ECO:0000313" key="8">
    <source>
        <dbReference type="EMBL" id="QAT62951.1"/>
    </source>
</evidence>
<evidence type="ECO:0000256" key="2">
    <source>
        <dbReference type="ARBA" id="ARBA00022598"/>
    </source>
</evidence>
<dbReference type="GO" id="GO:0006437">
    <property type="term" value="P:tyrosyl-tRNA aminoacylation"/>
    <property type="evidence" value="ECO:0007669"/>
    <property type="project" value="InterPro"/>
</dbReference>
<evidence type="ECO:0000256" key="4">
    <source>
        <dbReference type="ARBA" id="ARBA00022840"/>
    </source>
</evidence>
<reference evidence="9" key="1">
    <citation type="submission" date="2019-01" db="EMBL/GenBank/DDBJ databases">
        <title>Draft genomes of a novel of Sporanaerobacter strains.</title>
        <authorList>
            <person name="Ma S."/>
        </authorList>
    </citation>
    <scope>NUCLEOTIDE SEQUENCE [LARGE SCALE GENOMIC DNA]</scope>
    <source>
        <strain evidence="9">NJN-17</strain>
    </source>
</reference>
<keyword evidence="4" id="KW-0067">ATP-binding</keyword>
<dbReference type="SUPFAM" id="SSF52374">
    <property type="entry name" value="Nucleotidylyl transferase"/>
    <property type="match status" value="1"/>
</dbReference>
<proteinExistence type="predicted"/>